<dbReference type="Proteomes" id="UP001460270">
    <property type="component" value="Unassembled WGS sequence"/>
</dbReference>
<accession>A0AAW0MLL7</accession>
<protein>
    <submittedName>
        <fullName evidence="2">Uncharacterized protein</fullName>
    </submittedName>
</protein>
<feature type="compositionally biased region" description="Basic and acidic residues" evidence="1">
    <location>
        <begin position="38"/>
        <end position="49"/>
    </location>
</feature>
<reference evidence="3" key="1">
    <citation type="submission" date="2024-04" db="EMBL/GenBank/DDBJ databases">
        <title>Salinicola lusitanus LLJ914,a marine bacterium isolated from the Okinawa Trough.</title>
        <authorList>
            <person name="Li J."/>
        </authorList>
    </citation>
    <scope>NUCLEOTIDE SEQUENCE [LARGE SCALE GENOMIC DNA]</scope>
</reference>
<dbReference type="AlphaFoldDB" id="A0AAW0MLL7"/>
<feature type="compositionally biased region" description="Basic and acidic residues" evidence="1">
    <location>
        <begin position="1"/>
        <end position="11"/>
    </location>
</feature>
<feature type="region of interest" description="Disordered" evidence="1">
    <location>
        <begin position="1"/>
        <end position="180"/>
    </location>
</feature>
<evidence type="ECO:0000313" key="3">
    <source>
        <dbReference type="Proteomes" id="UP001460270"/>
    </source>
</evidence>
<name>A0AAW0MLL7_9GOBI</name>
<sequence length="180" mass="19480">MVWQERGRTLEPQDDDEDRQTDNELHLQAMMASGATSRLEELEAADRKIMPGQENGETSVSLASSVPGELWTGGGLMDRSASYQLSLPPESDAGSANGEGMDNISRRASSASSAGRRTRCAASRINNSTIQEEPSEPATIEQVPLNQVYFTPASGDPPLLKLRAPEEEQTKNKEPCCGLM</sequence>
<evidence type="ECO:0000256" key="1">
    <source>
        <dbReference type="SAM" id="MobiDB-lite"/>
    </source>
</evidence>
<comment type="caution">
    <text evidence="2">The sequence shown here is derived from an EMBL/GenBank/DDBJ whole genome shotgun (WGS) entry which is preliminary data.</text>
</comment>
<organism evidence="2 3">
    <name type="scientific">Mugilogobius chulae</name>
    <name type="common">yellowstripe goby</name>
    <dbReference type="NCBI Taxonomy" id="88201"/>
    <lineage>
        <taxon>Eukaryota</taxon>
        <taxon>Metazoa</taxon>
        <taxon>Chordata</taxon>
        <taxon>Craniata</taxon>
        <taxon>Vertebrata</taxon>
        <taxon>Euteleostomi</taxon>
        <taxon>Actinopterygii</taxon>
        <taxon>Neopterygii</taxon>
        <taxon>Teleostei</taxon>
        <taxon>Neoteleostei</taxon>
        <taxon>Acanthomorphata</taxon>
        <taxon>Gobiaria</taxon>
        <taxon>Gobiiformes</taxon>
        <taxon>Gobioidei</taxon>
        <taxon>Gobiidae</taxon>
        <taxon>Gobionellinae</taxon>
        <taxon>Mugilogobius</taxon>
    </lineage>
</organism>
<feature type="compositionally biased region" description="Polar residues" evidence="1">
    <location>
        <begin position="55"/>
        <end position="64"/>
    </location>
</feature>
<keyword evidence="3" id="KW-1185">Reference proteome</keyword>
<dbReference type="EMBL" id="JBBPFD010000274">
    <property type="protein sequence ID" value="KAK7879408.1"/>
    <property type="molecule type" value="Genomic_DNA"/>
</dbReference>
<feature type="compositionally biased region" description="Low complexity" evidence="1">
    <location>
        <begin position="106"/>
        <end position="124"/>
    </location>
</feature>
<gene>
    <name evidence="2" type="ORF">WMY93_030744</name>
</gene>
<feature type="compositionally biased region" description="Basic and acidic residues" evidence="1">
    <location>
        <begin position="163"/>
        <end position="174"/>
    </location>
</feature>
<evidence type="ECO:0000313" key="2">
    <source>
        <dbReference type="EMBL" id="KAK7879408.1"/>
    </source>
</evidence>
<proteinExistence type="predicted"/>